<proteinExistence type="predicted"/>
<feature type="transmembrane region" description="Helical" evidence="1">
    <location>
        <begin position="45"/>
        <end position="69"/>
    </location>
</feature>
<keyword evidence="1" id="KW-0812">Transmembrane</keyword>
<protein>
    <submittedName>
        <fullName evidence="2">Uncharacterized protein</fullName>
    </submittedName>
</protein>
<evidence type="ECO:0000256" key="1">
    <source>
        <dbReference type="SAM" id="Phobius"/>
    </source>
</evidence>
<evidence type="ECO:0000313" key="3">
    <source>
        <dbReference type="Proteomes" id="UP000233469"/>
    </source>
</evidence>
<keyword evidence="1" id="KW-0472">Membrane</keyword>
<dbReference type="EMBL" id="LLXL01001762">
    <property type="protein sequence ID" value="PKK62964.1"/>
    <property type="molecule type" value="Genomic_DNA"/>
</dbReference>
<dbReference type="VEuPathDB" id="FungiDB:FUN_023271"/>
<sequence>MSYSVYNILICRIVLINDLKEAHMHLLALVKEIEKKYEPKKISSNLYLCLHLCEYSLNYGFLYIFWYFLTERMNSLLELMKIVQYNALLDELTFYANQNLQESLKILKPKDLVKSFSIYDKYTDKNYKAFCLLLTTIEEDAVFGFKAFSGSFLKLSNENVFLPKNVLLLLTEFYCNIYG</sequence>
<evidence type="ECO:0000313" key="2">
    <source>
        <dbReference type="EMBL" id="PKK62964.1"/>
    </source>
</evidence>
<dbReference type="AlphaFoldDB" id="A0A2N1MMU8"/>
<name>A0A2N1MMU8_9GLOM</name>
<gene>
    <name evidence="2" type="ORF">RhiirC2_789583</name>
</gene>
<reference evidence="2 3" key="1">
    <citation type="submission" date="2016-04" db="EMBL/GenBank/DDBJ databases">
        <title>Genome analyses suggest a sexual origin of heterokaryosis in a supposedly ancient asexual fungus.</title>
        <authorList>
            <person name="Ropars J."/>
            <person name="Sedzielewska K."/>
            <person name="Noel J."/>
            <person name="Charron P."/>
            <person name="Farinelli L."/>
            <person name="Marton T."/>
            <person name="Kruger M."/>
            <person name="Pelin A."/>
            <person name="Brachmann A."/>
            <person name="Corradi N."/>
        </authorList>
    </citation>
    <scope>NUCLEOTIDE SEQUENCE [LARGE SCALE GENOMIC DNA]</scope>
    <source>
        <strain evidence="2 3">C2</strain>
    </source>
</reference>
<dbReference type="Proteomes" id="UP000233469">
    <property type="component" value="Unassembled WGS sequence"/>
</dbReference>
<keyword evidence="1" id="KW-1133">Transmembrane helix</keyword>
<organism evidence="2 3">
    <name type="scientific">Rhizophagus irregularis</name>
    <dbReference type="NCBI Taxonomy" id="588596"/>
    <lineage>
        <taxon>Eukaryota</taxon>
        <taxon>Fungi</taxon>
        <taxon>Fungi incertae sedis</taxon>
        <taxon>Mucoromycota</taxon>
        <taxon>Glomeromycotina</taxon>
        <taxon>Glomeromycetes</taxon>
        <taxon>Glomerales</taxon>
        <taxon>Glomeraceae</taxon>
        <taxon>Rhizophagus</taxon>
    </lineage>
</organism>
<accession>A0A2N1MMU8</accession>
<reference evidence="2 3" key="2">
    <citation type="submission" date="2017-10" db="EMBL/GenBank/DDBJ databases">
        <title>Extensive intraspecific genome diversity in a model arbuscular mycorrhizal fungus.</title>
        <authorList>
            <person name="Chen E.C.H."/>
            <person name="Morin E."/>
            <person name="Baudet D."/>
            <person name="Noel J."/>
            <person name="Ndikumana S."/>
            <person name="Charron P."/>
            <person name="St-Onge C."/>
            <person name="Giorgi J."/>
            <person name="Grigoriev I.V."/>
            <person name="Roux C."/>
            <person name="Martin F.M."/>
            <person name="Corradi N."/>
        </authorList>
    </citation>
    <scope>NUCLEOTIDE SEQUENCE [LARGE SCALE GENOMIC DNA]</scope>
    <source>
        <strain evidence="2 3">C2</strain>
    </source>
</reference>
<comment type="caution">
    <text evidence="2">The sequence shown here is derived from an EMBL/GenBank/DDBJ whole genome shotgun (WGS) entry which is preliminary data.</text>
</comment>